<dbReference type="Proteomes" id="UP000642748">
    <property type="component" value="Unassembled WGS sequence"/>
</dbReference>
<accession>A0A8J3VRF3</accession>
<evidence type="ECO:0008006" key="4">
    <source>
        <dbReference type="Google" id="ProtNLM"/>
    </source>
</evidence>
<evidence type="ECO:0000256" key="1">
    <source>
        <dbReference type="SAM" id="MobiDB-lite"/>
    </source>
</evidence>
<evidence type="ECO:0000313" key="2">
    <source>
        <dbReference type="EMBL" id="GIH16074.1"/>
    </source>
</evidence>
<dbReference type="InterPro" id="IPR029063">
    <property type="entry name" value="SAM-dependent_MTases_sf"/>
</dbReference>
<dbReference type="Gene3D" id="3.40.50.150">
    <property type="entry name" value="Vaccinia Virus protein VP39"/>
    <property type="match status" value="1"/>
</dbReference>
<dbReference type="EMBL" id="BONZ01000039">
    <property type="protein sequence ID" value="GIH16074.1"/>
    <property type="molecule type" value="Genomic_DNA"/>
</dbReference>
<dbReference type="AlphaFoldDB" id="A0A8J3VRF3"/>
<dbReference type="Pfam" id="PF04672">
    <property type="entry name" value="Methyltransf_19"/>
    <property type="match status" value="1"/>
</dbReference>
<gene>
    <name evidence="2" type="ORF">Raf01_42460</name>
</gene>
<organism evidence="2 3">
    <name type="scientific">Rugosimonospora africana</name>
    <dbReference type="NCBI Taxonomy" id="556532"/>
    <lineage>
        <taxon>Bacteria</taxon>
        <taxon>Bacillati</taxon>
        <taxon>Actinomycetota</taxon>
        <taxon>Actinomycetes</taxon>
        <taxon>Micromonosporales</taxon>
        <taxon>Micromonosporaceae</taxon>
        <taxon>Rugosimonospora</taxon>
    </lineage>
</organism>
<protein>
    <recommendedName>
        <fullName evidence="4">S-adenosyl methyltransferase</fullName>
    </recommendedName>
</protein>
<name>A0A8J3VRF3_9ACTN</name>
<evidence type="ECO:0000313" key="3">
    <source>
        <dbReference type="Proteomes" id="UP000642748"/>
    </source>
</evidence>
<sequence>MPAQRPDCPSKGRRAGIQDPKTSPVPDNRRKGYAAHRIPLTDTRQPTTRPTVGESRMKPEADPAADQPSANVPALALASRIDTTTTHSARRYGYWLGGKDHFAADRESGDTIAAAFPHIRTAVRENRRFLHRAVTYLAGEVGIAQFLDIGTGIPTADNTHEVAQRITPTCRVVYADNDPIVLAHARALLTSTPAGATAYLDADLRDPDQILNHPDLAHTLDLGKPVALMLIAILHFLTDADDPYRIVAHLVDAMPPGSYLTVSHTTYDFMPADTIAALDAATAHERFQARTREQVARFFDGLDLVEPGIVTTTQWRPVPQPEPQPTPMEAAAYAALARIP</sequence>
<proteinExistence type="predicted"/>
<keyword evidence="3" id="KW-1185">Reference proteome</keyword>
<dbReference type="InterPro" id="IPR006764">
    <property type="entry name" value="SAM_dep_MeTrfase_SAV2177_type"/>
</dbReference>
<dbReference type="SUPFAM" id="SSF53335">
    <property type="entry name" value="S-adenosyl-L-methionine-dependent methyltransferases"/>
    <property type="match status" value="1"/>
</dbReference>
<reference evidence="2" key="1">
    <citation type="submission" date="2021-01" db="EMBL/GenBank/DDBJ databases">
        <title>Whole genome shotgun sequence of Rugosimonospora africana NBRC 104875.</title>
        <authorList>
            <person name="Komaki H."/>
            <person name="Tamura T."/>
        </authorList>
    </citation>
    <scope>NUCLEOTIDE SEQUENCE</scope>
    <source>
        <strain evidence="2">NBRC 104875</strain>
    </source>
</reference>
<comment type="caution">
    <text evidence="2">The sequence shown here is derived from an EMBL/GenBank/DDBJ whole genome shotgun (WGS) entry which is preliminary data.</text>
</comment>
<feature type="region of interest" description="Disordered" evidence="1">
    <location>
        <begin position="1"/>
        <end position="70"/>
    </location>
</feature>